<dbReference type="InterPro" id="IPR009492">
    <property type="entry name" value="TniQ"/>
</dbReference>
<keyword evidence="3" id="KW-1185">Reference proteome</keyword>
<dbReference type="RefSeq" id="WP_167673224.1">
    <property type="nucleotide sequence ID" value="NZ_JAATJS010000003.1"/>
</dbReference>
<organism evidence="2 3">
    <name type="scientific">Microvirga terricola</name>
    <dbReference type="NCBI Taxonomy" id="2719797"/>
    <lineage>
        <taxon>Bacteria</taxon>
        <taxon>Pseudomonadati</taxon>
        <taxon>Pseudomonadota</taxon>
        <taxon>Alphaproteobacteria</taxon>
        <taxon>Hyphomicrobiales</taxon>
        <taxon>Methylobacteriaceae</taxon>
        <taxon>Microvirga</taxon>
    </lineage>
</organism>
<gene>
    <name evidence="2" type="ORF">HB375_12110</name>
</gene>
<feature type="domain" description="TniQ" evidence="1">
    <location>
        <begin position="13"/>
        <end position="138"/>
    </location>
</feature>
<proteinExistence type="predicted"/>
<evidence type="ECO:0000259" key="1">
    <source>
        <dbReference type="Pfam" id="PF06527"/>
    </source>
</evidence>
<sequence>MTRLHPSLAHRIDETPTSLVSRLAMLHGIPSVRTFALDVGFPFQAIVDGDLRALTALAELAGQPIEPLAAAAIQRSGNSFCFRGQELTRFSLRRARTVACPRCLAEDLAESAMPWMASGRASWLLNSVRICMHHHVPLVELAHAHTPQILHDFARSVAPALANIPCLAEEAIEEAPTAMETYLRDRIDGKRGPAWLDALPWYAAARICEIIGAVVEFGVRAPIRTFNDVEWRRAGATGFQIAAGGHEGIRACLEAMRRSPSRRSDNGGPQAWFGHLHTWLTHTQADPAYDPLRDIIIDLLRETVPLGPQTRFFGRQVVERRRFYSIRTASREKGLHPKRLRRILVATGIIPADHQNLTDDRIVFEATSAEQVLMRAQRAISHKEAETYLNAGRVQTQLLAKHGFIRPFAACGKVSLRRHAYDPADLEAFLVALLSRAVPIATFKPPVHPIAQAAKRANCGAAEIVHLILDKKLRWVGRKANERGYASILVNTEEVKRLVRSDHGDDLTRRQVETLLRTSTRVVDALVANGILPTKPAISPLNRCPYMAIPKRALDAFMVEYGSLQEIARERGFHFMALKRRLMAKNIEPAFDRMCIGATFYRRRDVPGDL</sequence>
<accession>A0ABX0VD25</accession>
<reference evidence="2 3" key="1">
    <citation type="submission" date="2020-03" db="EMBL/GenBank/DDBJ databases">
        <title>The genome sequence of Microvirga sp. c23x22.</title>
        <authorList>
            <person name="Zhang X."/>
        </authorList>
    </citation>
    <scope>NUCLEOTIDE SEQUENCE [LARGE SCALE GENOMIC DNA]</scope>
    <source>
        <strain evidence="3">c23x22</strain>
    </source>
</reference>
<protein>
    <submittedName>
        <fullName evidence="2">TniQ family protein</fullName>
    </submittedName>
</protein>
<dbReference type="Proteomes" id="UP000707352">
    <property type="component" value="Unassembled WGS sequence"/>
</dbReference>
<evidence type="ECO:0000313" key="2">
    <source>
        <dbReference type="EMBL" id="NIX77351.1"/>
    </source>
</evidence>
<dbReference type="EMBL" id="JAATJS010000003">
    <property type="protein sequence ID" value="NIX77351.1"/>
    <property type="molecule type" value="Genomic_DNA"/>
</dbReference>
<dbReference type="Pfam" id="PF06527">
    <property type="entry name" value="TniQ"/>
    <property type="match status" value="1"/>
</dbReference>
<comment type="caution">
    <text evidence="2">The sequence shown here is derived from an EMBL/GenBank/DDBJ whole genome shotgun (WGS) entry which is preliminary data.</text>
</comment>
<name>A0ABX0VD25_9HYPH</name>
<evidence type="ECO:0000313" key="3">
    <source>
        <dbReference type="Proteomes" id="UP000707352"/>
    </source>
</evidence>